<reference evidence="3 4" key="1">
    <citation type="submission" date="2020-03" db="EMBL/GenBank/DDBJ databases">
        <title>Whole genome shotgun sequence of Phytohabitans suffuscus NBRC 105367.</title>
        <authorList>
            <person name="Komaki H."/>
            <person name="Tamura T."/>
        </authorList>
    </citation>
    <scope>NUCLEOTIDE SEQUENCE [LARGE SCALE GENOMIC DNA]</scope>
    <source>
        <strain evidence="3 4">NBRC 105367</strain>
    </source>
</reference>
<feature type="transmembrane region" description="Helical" evidence="2">
    <location>
        <begin position="192"/>
        <end position="212"/>
    </location>
</feature>
<evidence type="ECO:0000313" key="3">
    <source>
        <dbReference type="EMBL" id="BCB90773.1"/>
    </source>
</evidence>
<keyword evidence="2" id="KW-1133">Transmembrane helix</keyword>
<dbReference type="EMBL" id="AP022871">
    <property type="protein sequence ID" value="BCB90773.1"/>
    <property type="molecule type" value="Genomic_DNA"/>
</dbReference>
<keyword evidence="2" id="KW-0472">Membrane</keyword>
<organism evidence="3 4">
    <name type="scientific">Phytohabitans suffuscus</name>
    <dbReference type="NCBI Taxonomy" id="624315"/>
    <lineage>
        <taxon>Bacteria</taxon>
        <taxon>Bacillati</taxon>
        <taxon>Actinomycetota</taxon>
        <taxon>Actinomycetes</taxon>
        <taxon>Micromonosporales</taxon>
        <taxon>Micromonosporaceae</taxon>
    </lineage>
</organism>
<dbReference type="AlphaFoldDB" id="A0A6F8YXP2"/>
<keyword evidence="4" id="KW-1185">Reference proteome</keyword>
<proteinExistence type="predicted"/>
<name>A0A6F8YXP2_9ACTN</name>
<accession>A0A6F8YXP2</accession>
<evidence type="ECO:0000256" key="1">
    <source>
        <dbReference type="SAM" id="Coils"/>
    </source>
</evidence>
<evidence type="ECO:0000313" key="4">
    <source>
        <dbReference type="Proteomes" id="UP000503011"/>
    </source>
</evidence>
<dbReference type="KEGG" id="psuu:Psuf_080860"/>
<keyword evidence="1" id="KW-0175">Coiled coil</keyword>
<feature type="coiled-coil region" evidence="1">
    <location>
        <begin position="230"/>
        <end position="257"/>
    </location>
</feature>
<gene>
    <name evidence="3" type="ORF">Psuf_080860</name>
</gene>
<reference evidence="3 4" key="2">
    <citation type="submission" date="2020-03" db="EMBL/GenBank/DDBJ databases">
        <authorList>
            <person name="Ichikawa N."/>
            <person name="Kimura A."/>
            <person name="Kitahashi Y."/>
            <person name="Uohara A."/>
        </authorList>
    </citation>
    <scope>NUCLEOTIDE SEQUENCE [LARGE SCALE GENOMIC DNA]</scope>
    <source>
        <strain evidence="3 4">NBRC 105367</strain>
    </source>
</reference>
<dbReference type="Proteomes" id="UP000503011">
    <property type="component" value="Chromosome"/>
</dbReference>
<sequence>MAGAEEALAAGARLAALRELCAGTAAPAGTDTPATSLAGVLRALVDEGTGEEAPLLRRAAELRAVVENREYTADEQWAAPVGTALELLLADAFTPDGGPLARTARAAGARWLLPNAQRLAAGAATDPPREATASIEHLPVRVRTGAPPDGLDAVDRRIDSRYPGSPVPTRATVAVAAAGAVLLPPLAAWPNALAVIATLAGAGLLVAAAVRWRGEVRQRAERRERHAASLAGARQRAERAAGELGDLRDRLAAAAQRAGDDLDAVKSSLGGG</sequence>
<dbReference type="RefSeq" id="WP_173152327.1">
    <property type="nucleotide sequence ID" value="NZ_AP022871.1"/>
</dbReference>
<evidence type="ECO:0000256" key="2">
    <source>
        <dbReference type="SAM" id="Phobius"/>
    </source>
</evidence>
<protein>
    <submittedName>
        <fullName evidence="3">Uncharacterized protein</fullName>
    </submittedName>
</protein>
<keyword evidence="2" id="KW-0812">Transmembrane</keyword>